<proteinExistence type="predicted"/>
<reference evidence="2 3" key="1">
    <citation type="submission" date="2019-03" db="EMBL/GenBank/DDBJ databases">
        <title>Genomic Encyclopedia of Type Strains, Phase IV (KMG-IV): sequencing the most valuable type-strain genomes for metagenomic binning, comparative biology and taxonomic classification.</title>
        <authorList>
            <person name="Goeker M."/>
        </authorList>
    </citation>
    <scope>NUCLEOTIDE SEQUENCE [LARGE SCALE GENOMIC DNA]</scope>
    <source>
        <strain evidence="2 3">DSM 12121</strain>
    </source>
</reference>
<sequence>MDVSSIAAAASANSASQLQTQVSVSVLKKAMDVQETHALQLLAALPPTPSGPVGATGGVIDTYA</sequence>
<dbReference type="InterPro" id="IPR025906">
    <property type="entry name" value="YjfB_motility"/>
</dbReference>
<gene>
    <name evidence="2" type="ORF">C7389_102152</name>
</gene>
<comment type="caution">
    <text evidence="2">The sequence shown here is derived from an EMBL/GenBank/DDBJ whole genome shotgun (WGS) entry which is preliminary data.</text>
</comment>
<organism evidence="2 3">
    <name type="scientific">Azoarcus indigens</name>
    <dbReference type="NCBI Taxonomy" id="29545"/>
    <lineage>
        <taxon>Bacteria</taxon>
        <taxon>Pseudomonadati</taxon>
        <taxon>Pseudomonadota</taxon>
        <taxon>Betaproteobacteria</taxon>
        <taxon>Rhodocyclales</taxon>
        <taxon>Zoogloeaceae</taxon>
        <taxon>Azoarcus</taxon>
    </lineage>
</organism>
<feature type="region of interest" description="Disordered" evidence="1">
    <location>
        <begin position="45"/>
        <end position="64"/>
    </location>
</feature>
<accession>A0A4R6EDF6</accession>
<evidence type="ECO:0000313" key="2">
    <source>
        <dbReference type="EMBL" id="TDN56217.1"/>
    </source>
</evidence>
<dbReference type="RefSeq" id="WP_133588473.1">
    <property type="nucleotide sequence ID" value="NZ_SNVV01000002.1"/>
</dbReference>
<dbReference type="Pfam" id="PF14070">
    <property type="entry name" value="YjfB_motility"/>
    <property type="match status" value="1"/>
</dbReference>
<protein>
    <submittedName>
        <fullName evidence="2">Putative motility protein YjfB-like</fullName>
    </submittedName>
</protein>
<dbReference type="EMBL" id="SNVV01000002">
    <property type="protein sequence ID" value="TDN56217.1"/>
    <property type="molecule type" value="Genomic_DNA"/>
</dbReference>
<dbReference type="AlphaFoldDB" id="A0A4R6EDF6"/>
<evidence type="ECO:0000313" key="3">
    <source>
        <dbReference type="Proteomes" id="UP000295129"/>
    </source>
</evidence>
<name>A0A4R6EDF6_9RHOO</name>
<keyword evidence="3" id="KW-1185">Reference proteome</keyword>
<evidence type="ECO:0000256" key="1">
    <source>
        <dbReference type="SAM" id="MobiDB-lite"/>
    </source>
</evidence>
<dbReference type="Proteomes" id="UP000295129">
    <property type="component" value="Unassembled WGS sequence"/>
</dbReference>